<feature type="compositionally biased region" description="Basic and acidic residues" evidence="2">
    <location>
        <begin position="31"/>
        <end position="50"/>
    </location>
</feature>
<organism evidence="5 6">
    <name type="scientific">Streptomyces piniterrae</name>
    <dbReference type="NCBI Taxonomy" id="2571125"/>
    <lineage>
        <taxon>Bacteria</taxon>
        <taxon>Bacillati</taxon>
        <taxon>Actinomycetota</taxon>
        <taxon>Actinomycetes</taxon>
        <taxon>Kitasatosporales</taxon>
        <taxon>Streptomycetaceae</taxon>
        <taxon>Streptomyces</taxon>
    </lineage>
</organism>
<proteinExistence type="predicted"/>
<evidence type="ECO:0000256" key="1">
    <source>
        <dbReference type="ARBA" id="ARBA00022801"/>
    </source>
</evidence>
<dbReference type="PANTHER" id="PTHR43156:SF2">
    <property type="entry name" value="STAGE II SPORULATION PROTEIN E"/>
    <property type="match status" value="1"/>
</dbReference>
<dbReference type="FunFam" id="3.60.40.10:FF:000058">
    <property type="entry name" value="Stage II sporulation protein E"/>
    <property type="match status" value="1"/>
</dbReference>
<feature type="compositionally biased region" description="Low complexity" evidence="2">
    <location>
        <begin position="57"/>
        <end position="80"/>
    </location>
</feature>
<dbReference type="EMBL" id="SUMB01000009">
    <property type="protein sequence ID" value="TJZ49511.1"/>
    <property type="molecule type" value="Genomic_DNA"/>
</dbReference>
<dbReference type="InterPro" id="IPR001932">
    <property type="entry name" value="PPM-type_phosphatase-like_dom"/>
</dbReference>
<dbReference type="OrthoDB" id="4935951at2"/>
<evidence type="ECO:0000313" key="6">
    <source>
        <dbReference type="Proteomes" id="UP000308697"/>
    </source>
</evidence>
<keyword evidence="3" id="KW-0472">Membrane</keyword>
<feature type="transmembrane region" description="Helical" evidence="3">
    <location>
        <begin position="161"/>
        <end position="180"/>
    </location>
</feature>
<keyword evidence="3" id="KW-0812">Transmembrane</keyword>
<keyword evidence="3" id="KW-1133">Transmembrane helix</keyword>
<dbReference type="Gene3D" id="3.60.40.10">
    <property type="entry name" value="PPM-type phosphatase domain"/>
    <property type="match status" value="1"/>
</dbReference>
<feature type="transmembrane region" description="Helical" evidence="3">
    <location>
        <begin position="97"/>
        <end position="122"/>
    </location>
</feature>
<dbReference type="SMART" id="SM00331">
    <property type="entry name" value="PP2C_SIG"/>
    <property type="match status" value="1"/>
</dbReference>
<protein>
    <submittedName>
        <fullName evidence="5">Serine/threonine-protein phosphatase</fullName>
    </submittedName>
</protein>
<evidence type="ECO:0000259" key="4">
    <source>
        <dbReference type="SMART" id="SM00331"/>
    </source>
</evidence>
<dbReference type="InterPro" id="IPR036457">
    <property type="entry name" value="PPM-type-like_dom_sf"/>
</dbReference>
<dbReference type="AlphaFoldDB" id="A0A4U0N6V3"/>
<accession>A0A4U0N6V3</accession>
<feature type="transmembrane region" description="Helical" evidence="3">
    <location>
        <begin position="134"/>
        <end position="155"/>
    </location>
</feature>
<gene>
    <name evidence="5" type="ORF">FCH28_24735</name>
</gene>
<dbReference type="SUPFAM" id="SSF81606">
    <property type="entry name" value="PP2C-like"/>
    <property type="match status" value="1"/>
</dbReference>
<dbReference type="Pfam" id="PF07228">
    <property type="entry name" value="SpoIIE"/>
    <property type="match status" value="1"/>
</dbReference>
<keyword evidence="1" id="KW-0378">Hydrolase</keyword>
<dbReference type="GO" id="GO:0016791">
    <property type="term" value="F:phosphatase activity"/>
    <property type="evidence" value="ECO:0007669"/>
    <property type="project" value="TreeGrafter"/>
</dbReference>
<dbReference type="PANTHER" id="PTHR43156">
    <property type="entry name" value="STAGE II SPORULATION PROTEIN E-RELATED"/>
    <property type="match status" value="1"/>
</dbReference>
<feature type="region of interest" description="Disordered" evidence="2">
    <location>
        <begin position="1"/>
        <end position="80"/>
    </location>
</feature>
<feature type="compositionally biased region" description="Basic and acidic residues" evidence="2">
    <location>
        <begin position="1"/>
        <end position="18"/>
    </location>
</feature>
<evidence type="ECO:0000256" key="3">
    <source>
        <dbReference type="SAM" id="Phobius"/>
    </source>
</evidence>
<evidence type="ECO:0000256" key="2">
    <source>
        <dbReference type="SAM" id="MobiDB-lite"/>
    </source>
</evidence>
<dbReference type="InterPro" id="IPR052016">
    <property type="entry name" value="Bact_Sigma-Reg"/>
</dbReference>
<feature type="domain" description="PPM-type phosphatase" evidence="4">
    <location>
        <begin position="213"/>
        <end position="426"/>
    </location>
</feature>
<dbReference type="Proteomes" id="UP000308697">
    <property type="component" value="Unassembled WGS sequence"/>
</dbReference>
<reference evidence="5 6" key="1">
    <citation type="submission" date="2019-04" db="EMBL/GenBank/DDBJ databases">
        <title>Streptomyces piniterrae sp. nov., a heliquinomycin-producing actinomycete isolated from rhizosphere soil of Pinus yunnanensis.</title>
        <authorList>
            <person name="Zhuang X."/>
            <person name="Zhao J."/>
        </authorList>
    </citation>
    <scope>NUCLEOTIDE SEQUENCE [LARGE SCALE GENOMIC DNA]</scope>
    <source>
        <strain evidence="6">jys28</strain>
    </source>
</reference>
<evidence type="ECO:0000313" key="5">
    <source>
        <dbReference type="EMBL" id="TJZ49511.1"/>
    </source>
</evidence>
<name>A0A4U0N6V3_9ACTN</name>
<sequence>MSQARRDHQSDRRPDRKGCSTRQRSTRKLIRPQETKRAIEASAAGRREDGPASGQESGPATAPHPAPASASGSAAPHQPRAAAHLAATHLAGGAPALIVLAVALLALFSGAGITWLPLLAIGPALAAATSKPWGVLRIGVLAVALGAALGIHGGAPGRDQAIVLTTLAAVTLASSLASALRERRERVLAAVRSVAEAAQHALLQPVPATVGPFQVAVRYSAAAAEARIGGDLYALVPTPYGVRLIVGDVRGKGLPAVGTAALVLGVFREAAYDEPDLLEVVGRIERSLTRNLGSDDFVTAVVVGYPQAGRMEVVNCGHAPPLVLRESGVLAVEPVHPAPPLGLSALSGESPSLQVLPFTDGDQLLLYTDGVTEARDHSREFYPLVERVARHVSDDPSRTLAALHDELLAHVGGQLHDDAALLLLRKPAVAAASSGPAPEPEALDAVGP</sequence>
<keyword evidence="6" id="KW-1185">Reference proteome</keyword>
<comment type="caution">
    <text evidence="5">The sequence shown here is derived from an EMBL/GenBank/DDBJ whole genome shotgun (WGS) entry which is preliminary data.</text>
</comment>